<dbReference type="InterPro" id="IPR036188">
    <property type="entry name" value="FAD/NAD-bd_sf"/>
</dbReference>
<dbReference type="Gene3D" id="3.50.50.60">
    <property type="entry name" value="FAD/NAD(P)-binding domain"/>
    <property type="match status" value="1"/>
</dbReference>
<dbReference type="PANTHER" id="PTHR11552">
    <property type="entry name" value="GLUCOSE-METHANOL-CHOLINE GMC OXIDOREDUCTASE"/>
    <property type="match status" value="1"/>
</dbReference>
<dbReference type="PROSITE" id="PS00624">
    <property type="entry name" value="GMC_OXRED_2"/>
    <property type="match status" value="1"/>
</dbReference>
<keyword evidence="3" id="KW-0732">Signal</keyword>
<gene>
    <name evidence="5" type="ORF">MKZ38_004416</name>
</gene>
<dbReference type="Proteomes" id="UP001201980">
    <property type="component" value="Unassembled WGS sequence"/>
</dbReference>
<dbReference type="AlphaFoldDB" id="A0AAD5RLM3"/>
<dbReference type="GO" id="GO:0050660">
    <property type="term" value="F:flavin adenine dinucleotide binding"/>
    <property type="evidence" value="ECO:0007669"/>
    <property type="project" value="InterPro"/>
</dbReference>
<reference evidence="5" key="1">
    <citation type="submission" date="2022-07" db="EMBL/GenBank/DDBJ databases">
        <title>Draft genome sequence of Zalerion maritima ATCC 34329, a (micro)plastics degrading marine fungus.</title>
        <authorList>
            <person name="Paco A."/>
            <person name="Goncalves M.F.M."/>
            <person name="Rocha-Santos T.A.P."/>
            <person name="Alves A."/>
        </authorList>
    </citation>
    <scope>NUCLEOTIDE SEQUENCE</scope>
    <source>
        <strain evidence="5">ATCC 34329</strain>
    </source>
</reference>
<feature type="binding site" evidence="2">
    <location>
        <begin position="149"/>
        <end position="152"/>
    </location>
    <ligand>
        <name>FAD</name>
        <dbReference type="ChEBI" id="CHEBI:57692"/>
    </ligand>
</feature>
<comment type="similarity">
    <text evidence="1">Belongs to the GMC oxidoreductase family.</text>
</comment>
<dbReference type="InterPro" id="IPR000172">
    <property type="entry name" value="GMC_OxRdtase_N"/>
</dbReference>
<name>A0AAD5RLM3_9PEZI</name>
<evidence type="ECO:0000313" key="6">
    <source>
        <dbReference type="Proteomes" id="UP001201980"/>
    </source>
</evidence>
<dbReference type="PANTHER" id="PTHR11552:SF80">
    <property type="entry name" value="GMC OXIDOREDUCTASE"/>
    <property type="match status" value="1"/>
</dbReference>
<dbReference type="Pfam" id="PF00732">
    <property type="entry name" value="GMC_oxred_N"/>
    <property type="match status" value="1"/>
</dbReference>
<evidence type="ECO:0000256" key="1">
    <source>
        <dbReference type="ARBA" id="ARBA00010790"/>
    </source>
</evidence>
<dbReference type="PIRSF" id="PIRSF000137">
    <property type="entry name" value="Alcohol_oxidase"/>
    <property type="match status" value="1"/>
</dbReference>
<proteinExistence type="inferred from homology"/>
<organism evidence="5 6">
    <name type="scientific">Zalerion maritima</name>
    <dbReference type="NCBI Taxonomy" id="339359"/>
    <lineage>
        <taxon>Eukaryota</taxon>
        <taxon>Fungi</taxon>
        <taxon>Dikarya</taxon>
        <taxon>Ascomycota</taxon>
        <taxon>Pezizomycotina</taxon>
        <taxon>Sordariomycetes</taxon>
        <taxon>Lulworthiomycetidae</taxon>
        <taxon>Lulworthiales</taxon>
        <taxon>Lulworthiaceae</taxon>
        <taxon>Zalerion</taxon>
    </lineage>
</organism>
<dbReference type="SUPFAM" id="SSF54373">
    <property type="entry name" value="FAD-linked reductases, C-terminal domain"/>
    <property type="match status" value="1"/>
</dbReference>
<dbReference type="Pfam" id="PF05199">
    <property type="entry name" value="GMC_oxred_C"/>
    <property type="match status" value="1"/>
</dbReference>
<dbReference type="InterPro" id="IPR012132">
    <property type="entry name" value="GMC_OxRdtase"/>
</dbReference>
<feature type="domain" description="Glucose-methanol-choline oxidoreductase N-terminal" evidence="4">
    <location>
        <begin position="349"/>
        <end position="363"/>
    </location>
</feature>
<evidence type="ECO:0000256" key="3">
    <source>
        <dbReference type="SAM" id="SignalP"/>
    </source>
</evidence>
<keyword evidence="2" id="KW-0274">FAD</keyword>
<dbReference type="InterPro" id="IPR007867">
    <property type="entry name" value="GMC_OxRtase_C"/>
</dbReference>
<sequence length="670" mass="72891">MRFRTPLLFSCLSATATACLKHGSGSCSDGNVTSYDYVIIGSGPGGGPLASNLAQEGYSVFLIEAGDDESDDPYTLSARNFALATLGTTKWGFYVSHYEDLETTLRYNLLTWKQTNGSLYVGTDPPDGSEMLGVYYPRGATLGGSAIVNAQVASLPANSDWDEIAELTGEESWSAESMREIFETIEKNVFLPEGTEGHGFDGWVTINQAGADPYNTTALKDIYGTFAEALGEDSGSAFDLLAQDGNSPDPERDFVEGMYGMPSHVDDVWKRFSARDLLLATASDDAYDLTLQLNSLATKVLLNKKGTKAIGVEYLEGAGIYSADDRYDSSEELETVTVYAKREVIVAGGTFNSPQLLQLSGIGNCTHLESVGVKCLVDLPGVGTNLQENYELPILGSVAKAYIEDDGCVFGSPTDPCLAEWVANKTGPYAQGGTNSNTIMLKTANAARGERDEFLFSIPGSAFPGYYPNEHSNTLPALPENVFDISTLKMHPYNRAGSVMITTDDPRVQPEIKFNYFTEGMDEDLDAIEEVVAWGRRVMLAVPEPYGPMELVEPPCEAGVDEETGYCTDRDEDRQWIIDQAFGHHCTSTCAMGADDDKMAVLDGKFKVRGVEGLRVVDASTYPKIPGGFPSLPTFMISQKATDFILGEMEGKTHRKYYSRVVPWRTPRSN</sequence>
<evidence type="ECO:0000256" key="2">
    <source>
        <dbReference type="PIRSR" id="PIRSR000137-2"/>
    </source>
</evidence>
<accession>A0AAD5RLM3</accession>
<protein>
    <recommendedName>
        <fullName evidence="4">Glucose-methanol-choline oxidoreductase N-terminal domain-containing protein</fullName>
    </recommendedName>
</protein>
<dbReference type="Gene3D" id="3.30.560.10">
    <property type="entry name" value="Glucose Oxidase, domain 3"/>
    <property type="match status" value="1"/>
</dbReference>
<dbReference type="EMBL" id="JAKWBI020000259">
    <property type="protein sequence ID" value="KAJ2897740.1"/>
    <property type="molecule type" value="Genomic_DNA"/>
</dbReference>
<dbReference type="SUPFAM" id="SSF51905">
    <property type="entry name" value="FAD/NAD(P)-binding domain"/>
    <property type="match status" value="1"/>
</dbReference>
<evidence type="ECO:0000313" key="5">
    <source>
        <dbReference type="EMBL" id="KAJ2897740.1"/>
    </source>
</evidence>
<dbReference type="GO" id="GO:0016614">
    <property type="term" value="F:oxidoreductase activity, acting on CH-OH group of donors"/>
    <property type="evidence" value="ECO:0007669"/>
    <property type="project" value="InterPro"/>
</dbReference>
<keyword evidence="6" id="KW-1185">Reference proteome</keyword>
<keyword evidence="2" id="KW-0285">Flavoprotein</keyword>
<comment type="caution">
    <text evidence="5">The sequence shown here is derived from an EMBL/GenBank/DDBJ whole genome shotgun (WGS) entry which is preliminary data.</text>
</comment>
<dbReference type="PROSITE" id="PS51257">
    <property type="entry name" value="PROKAR_LIPOPROTEIN"/>
    <property type="match status" value="1"/>
</dbReference>
<evidence type="ECO:0000259" key="4">
    <source>
        <dbReference type="PROSITE" id="PS00624"/>
    </source>
</evidence>
<feature type="signal peptide" evidence="3">
    <location>
        <begin position="1"/>
        <end position="18"/>
    </location>
</feature>
<feature type="chain" id="PRO_5042187688" description="Glucose-methanol-choline oxidoreductase N-terminal domain-containing protein" evidence="3">
    <location>
        <begin position="19"/>
        <end position="670"/>
    </location>
</feature>
<comment type="cofactor">
    <cofactor evidence="2">
        <name>FAD</name>
        <dbReference type="ChEBI" id="CHEBI:57692"/>
    </cofactor>
</comment>